<keyword evidence="2" id="KW-0997">Cell inner membrane</keyword>
<dbReference type="CDD" id="cd06225">
    <property type="entry name" value="HAMP"/>
    <property type="match status" value="1"/>
</dbReference>
<comment type="caution">
    <text evidence="9">The sequence shown here is derived from an EMBL/GenBank/DDBJ whole genome shotgun (WGS) entry which is preliminary data.</text>
</comment>
<dbReference type="PANTHER" id="PTHR32089">
    <property type="entry name" value="METHYL-ACCEPTING CHEMOTAXIS PROTEIN MCPB"/>
    <property type="match status" value="1"/>
</dbReference>
<reference evidence="9 10" key="1">
    <citation type="submission" date="2019-09" db="EMBL/GenBank/DDBJ databases">
        <title>Genome sequence of Rhodovastum atsumiense, a diverse member of the Acetobacteraceae family of non-sulfur purple photosynthetic bacteria.</title>
        <authorList>
            <person name="Meyer T."/>
            <person name="Kyndt J."/>
        </authorList>
    </citation>
    <scope>NUCLEOTIDE SEQUENCE [LARGE SCALE GENOMIC DNA]</scope>
    <source>
        <strain evidence="9 10">DSM 21279</strain>
    </source>
</reference>
<dbReference type="InterPro" id="IPR004089">
    <property type="entry name" value="MCPsignal_dom"/>
</dbReference>
<dbReference type="InterPro" id="IPR000727">
    <property type="entry name" value="T_SNARE_dom"/>
</dbReference>
<feature type="domain" description="T-SNARE coiled-coil homology" evidence="7">
    <location>
        <begin position="457"/>
        <end position="519"/>
    </location>
</feature>
<protein>
    <submittedName>
        <fullName evidence="9">HAMP domain-containing protein</fullName>
    </submittedName>
</protein>
<dbReference type="OrthoDB" id="266313at2"/>
<evidence type="ECO:0000256" key="5">
    <source>
        <dbReference type="PROSITE-ProRule" id="PRU00284"/>
    </source>
</evidence>
<evidence type="ECO:0000256" key="2">
    <source>
        <dbReference type="ARBA" id="ARBA00022519"/>
    </source>
</evidence>
<comment type="similarity">
    <text evidence="4">Belongs to the methyl-accepting chemotaxis (MCP) protein family.</text>
</comment>
<sequence>MMTSRLANLKIASRLMIGFGLLVVFLLGISGGWTYSADASLQALRDVIRLKNNEVVNERAQAALLQGRLAIWAAMVNRDQSAFTKADDAFTKARGQLAELAASTTEPSRLAMVRELDTQVGAYAGKVIELRQLLGQTADLASSEHRALNAAMIALGDRIRTLSEPLSHAYFETATQLTSQSTENLQLVIRLAMGLGLVSVLSGVVLAVGTARSIVVPVAALTRTMRALADRDLSVAIPSLEQHDEVGEMARAVQVFKEGMVTADRLSAEREAARAAREQRTAQVEALVQDFERQAAELVNHLSSSATEMTATAGQMTQTAQQTSSQAGVVAGAANEASASVQTVASATEQLAASIGSITRQVEQSATIAHQAVEEARRSDATVRALSEAAQKIGDVVGLITTIAGQTNLLALNATIEAARAGDAGKGFAVVATEVKSLATETAKATGEIGAQITRIQAATQDAVATIGGIVRTIGQVNDITGAIAAAVKEQGSATAEIARSVQQVAQGTDEVTHNITGVSSAAAETGVASQQVLNVAGTLSKNAERLAGQVNSFITGVRAA</sequence>
<evidence type="ECO:0000259" key="6">
    <source>
        <dbReference type="PROSITE" id="PS50111"/>
    </source>
</evidence>
<dbReference type="Pfam" id="PF00672">
    <property type="entry name" value="HAMP"/>
    <property type="match status" value="1"/>
</dbReference>
<dbReference type="PROSITE" id="PS50192">
    <property type="entry name" value="T_SNARE"/>
    <property type="match status" value="1"/>
</dbReference>
<keyword evidence="2" id="KW-0472">Membrane</keyword>
<evidence type="ECO:0000259" key="7">
    <source>
        <dbReference type="PROSITE" id="PS50192"/>
    </source>
</evidence>
<dbReference type="Gene3D" id="6.10.340.10">
    <property type="match status" value="1"/>
</dbReference>
<gene>
    <name evidence="9" type="ORF">F1189_30025</name>
</gene>
<dbReference type="SUPFAM" id="SSF58104">
    <property type="entry name" value="Methyl-accepting chemotaxis protein (MCP) signaling domain"/>
    <property type="match status" value="1"/>
</dbReference>
<comment type="subcellular location">
    <subcellularLocation>
        <location evidence="1">Cell inner membrane</location>
        <topology evidence="1">Multi-pass membrane protein</topology>
    </subcellularLocation>
</comment>
<dbReference type="PROSITE" id="PS50885">
    <property type="entry name" value="HAMP"/>
    <property type="match status" value="1"/>
</dbReference>
<organism evidence="9 10">
    <name type="scientific">Rhodovastum atsumiense</name>
    <dbReference type="NCBI Taxonomy" id="504468"/>
    <lineage>
        <taxon>Bacteria</taxon>
        <taxon>Pseudomonadati</taxon>
        <taxon>Pseudomonadota</taxon>
        <taxon>Alphaproteobacteria</taxon>
        <taxon>Acetobacterales</taxon>
        <taxon>Acetobacteraceae</taxon>
        <taxon>Rhodovastum</taxon>
    </lineage>
</organism>
<evidence type="ECO:0000256" key="1">
    <source>
        <dbReference type="ARBA" id="ARBA00004429"/>
    </source>
</evidence>
<dbReference type="GO" id="GO:0005886">
    <property type="term" value="C:plasma membrane"/>
    <property type="evidence" value="ECO:0007669"/>
    <property type="project" value="UniProtKB-SubCell"/>
</dbReference>
<dbReference type="PROSITE" id="PS50111">
    <property type="entry name" value="CHEMOTAXIS_TRANSDUC_2"/>
    <property type="match status" value="1"/>
</dbReference>
<name>A0A5M6IJ01_9PROT</name>
<dbReference type="AlphaFoldDB" id="A0A5M6IJ01"/>
<feature type="domain" description="Methyl-accepting transducer" evidence="6">
    <location>
        <begin position="305"/>
        <end position="527"/>
    </location>
</feature>
<dbReference type="EMBL" id="VWPK01000095">
    <property type="protein sequence ID" value="KAA5608234.1"/>
    <property type="molecule type" value="Genomic_DNA"/>
</dbReference>
<dbReference type="RefSeq" id="WP_150045551.1">
    <property type="nucleotide sequence ID" value="NZ_OW485601.1"/>
</dbReference>
<evidence type="ECO:0000313" key="10">
    <source>
        <dbReference type="Proteomes" id="UP000325255"/>
    </source>
</evidence>
<dbReference type="Pfam" id="PF00015">
    <property type="entry name" value="MCPsignal"/>
    <property type="match status" value="1"/>
</dbReference>
<proteinExistence type="inferred from homology"/>
<dbReference type="InterPro" id="IPR003660">
    <property type="entry name" value="HAMP_dom"/>
</dbReference>
<dbReference type="SMART" id="SM00304">
    <property type="entry name" value="HAMP"/>
    <property type="match status" value="1"/>
</dbReference>
<accession>A0A5M6IJ01</accession>
<dbReference type="Gene3D" id="1.10.287.950">
    <property type="entry name" value="Methyl-accepting chemotaxis protein"/>
    <property type="match status" value="1"/>
</dbReference>
<dbReference type="SMART" id="SM00283">
    <property type="entry name" value="MA"/>
    <property type="match status" value="1"/>
</dbReference>
<evidence type="ECO:0000256" key="4">
    <source>
        <dbReference type="ARBA" id="ARBA00029447"/>
    </source>
</evidence>
<evidence type="ECO:0000259" key="8">
    <source>
        <dbReference type="PROSITE" id="PS50885"/>
    </source>
</evidence>
<dbReference type="GO" id="GO:0007165">
    <property type="term" value="P:signal transduction"/>
    <property type="evidence" value="ECO:0007669"/>
    <property type="project" value="UniProtKB-KW"/>
</dbReference>
<evidence type="ECO:0000313" key="9">
    <source>
        <dbReference type="EMBL" id="KAA5608234.1"/>
    </source>
</evidence>
<feature type="domain" description="HAMP" evidence="8">
    <location>
        <begin position="212"/>
        <end position="265"/>
    </location>
</feature>
<keyword evidence="3 5" id="KW-0807">Transducer</keyword>
<keyword evidence="2" id="KW-1003">Cell membrane</keyword>
<keyword evidence="10" id="KW-1185">Reference proteome</keyword>
<evidence type="ECO:0000256" key="3">
    <source>
        <dbReference type="ARBA" id="ARBA00023224"/>
    </source>
</evidence>
<dbReference type="Proteomes" id="UP000325255">
    <property type="component" value="Unassembled WGS sequence"/>
</dbReference>
<dbReference type="PANTHER" id="PTHR32089:SF112">
    <property type="entry name" value="LYSOZYME-LIKE PROTEIN-RELATED"/>
    <property type="match status" value="1"/>
</dbReference>